<keyword evidence="2 4" id="KW-0694">RNA-binding</keyword>
<dbReference type="GO" id="GO:0005829">
    <property type="term" value="C:cytosol"/>
    <property type="evidence" value="ECO:0007669"/>
    <property type="project" value="UniProtKB-ARBA"/>
</dbReference>
<dbReference type="PANTHER" id="PTHR47683">
    <property type="entry name" value="PSEUDOURIDINE SYNTHASE FAMILY PROTEIN-RELATED"/>
    <property type="match status" value="1"/>
</dbReference>
<dbReference type="CDD" id="cd02870">
    <property type="entry name" value="PseudoU_synth_RsuA_like"/>
    <property type="match status" value="1"/>
</dbReference>
<accession>A0A0R2N1N0</accession>
<dbReference type="FunFam" id="3.10.290.10:FF:000003">
    <property type="entry name" value="Pseudouridine synthase"/>
    <property type="match status" value="1"/>
</dbReference>
<dbReference type="GO" id="GO:0000455">
    <property type="term" value="P:enzyme-directed rRNA pseudouridine synthesis"/>
    <property type="evidence" value="ECO:0007669"/>
    <property type="project" value="UniProtKB-ARBA"/>
</dbReference>
<dbReference type="AlphaFoldDB" id="A0A0R2N1N0"/>
<evidence type="ECO:0000256" key="4">
    <source>
        <dbReference type="PROSITE-ProRule" id="PRU00182"/>
    </source>
</evidence>
<dbReference type="PROSITE" id="PS01149">
    <property type="entry name" value="PSI_RSU"/>
    <property type="match status" value="1"/>
</dbReference>
<dbReference type="InterPro" id="IPR050343">
    <property type="entry name" value="RsuA_PseudoU_synthase"/>
</dbReference>
<dbReference type="InterPro" id="IPR000748">
    <property type="entry name" value="PsdUridine_synth_RsuA/RluB/E/F"/>
</dbReference>
<evidence type="ECO:0000256" key="3">
    <source>
        <dbReference type="ARBA" id="ARBA00023235"/>
    </source>
</evidence>
<dbReference type="PATRIC" id="fig|1293598.4.peg.1484"/>
<dbReference type="Gene3D" id="3.30.70.580">
    <property type="entry name" value="Pseudouridine synthase I, catalytic domain, N-terminal subdomain"/>
    <property type="match status" value="1"/>
</dbReference>
<dbReference type="PANTHER" id="PTHR47683:SF2">
    <property type="entry name" value="RNA-BINDING S4 DOMAIN-CONTAINING PROTEIN"/>
    <property type="match status" value="1"/>
</dbReference>
<dbReference type="GO" id="GO:0003723">
    <property type="term" value="F:RNA binding"/>
    <property type="evidence" value="ECO:0007669"/>
    <property type="project" value="UniProtKB-KW"/>
</dbReference>
<dbReference type="SUPFAM" id="SSF55174">
    <property type="entry name" value="Alpha-L RNA-binding motif"/>
    <property type="match status" value="1"/>
</dbReference>
<dbReference type="RefSeq" id="WP_056992113.1">
    <property type="nucleotide sequence ID" value="NZ_JQCE01000005.1"/>
</dbReference>
<evidence type="ECO:0000259" key="6">
    <source>
        <dbReference type="SMART" id="SM00363"/>
    </source>
</evidence>
<dbReference type="PROSITE" id="PS50889">
    <property type="entry name" value="S4"/>
    <property type="match status" value="1"/>
</dbReference>
<reference evidence="7 8" key="1">
    <citation type="journal article" date="2015" name="Genome Announc.">
        <title>Expanding the biotechnology potential of lactobacilli through comparative genomics of 213 strains and associated genera.</title>
        <authorList>
            <person name="Sun Z."/>
            <person name="Harris H.M."/>
            <person name="McCann A."/>
            <person name="Guo C."/>
            <person name="Argimon S."/>
            <person name="Zhang W."/>
            <person name="Yang X."/>
            <person name="Jeffery I.B."/>
            <person name="Cooney J.C."/>
            <person name="Kagawa T.F."/>
            <person name="Liu W."/>
            <person name="Song Y."/>
            <person name="Salvetti E."/>
            <person name="Wrobel A."/>
            <person name="Rasinkangas P."/>
            <person name="Parkhill J."/>
            <person name="Rea M.C."/>
            <person name="O'Sullivan O."/>
            <person name="Ritari J."/>
            <person name="Douillard F.P."/>
            <person name="Paul Ross R."/>
            <person name="Yang R."/>
            <person name="Briner A.E."/>
            <person name="Felis G.E."/>
            <person name="de Vos W.M."/>
            <person name="Barrangou R."/>
            <person name="Klaenhammer T.R."/>
            <person name="Caufield P.W."/>
            <person name="Cui Y."/>
            <person name="Zhang H."/>
            <person name="O'Toole P.W."/>
        </authorList>
    </citation>
    <scope>NUCLEOTIDE SEQUENCE [LARGE SCALE GENOMIC DNA]</scope>
    <source>
        <strain evidence="7 8">DSM 24301</strain>
    </source>
</reference>
<gene>
    <name evidence="7" type="ORF">IV56_GL001419</name>
</gene>
<evidence type="ECO:0000256" key="2">
    <source>
        <dbReference type="ARBA" id="ARBA00022884"/>
    </source>
</evidence>
<dbReference type="CDD" id="cd00165">
    <property type="entry name" value="S4"/>
    <property type="match status" value="1"/>
</dbReference>
<dbReference type="InterPro" id="IPR042092">
    <property type="entry name" value="PsdUridine_s_RsuA/RluB/E/F_cat"/>
</dbReference>
<sequence length="243" mass="27194">MAAQTERLQKVLAQAGVASRRHAETLIEEGHVAVNGEVVTQMGVKVSSKDEVSVDGVPVGREAKRHFLLYKPRGVITAVTDNKKRRVVTDFFEDYSERIYPVGRLDYDTSGLVIMTNDGDLANMLMHPKFEVDKQYVAKVQGIPTRADLLPLTKGIILDHKKISPAKVKILSTDKAKKTAIVELVIHQGMNHQVKKMLQSVGFPVMKLSRERFGNLDLTGLQPGEYREIRPRELQDLKRLANG</sequence>
<evidence type="ECO:0000313" key="7">
    <source>
        <dbReference type="EMBL" id="KRO18288.1"/>
    </source>
</evidence>
<dbReference type="InterPro" id="IPR020103">
    <property type="entry name" value="PsdUridine_synth_cat_dom_sf"/>
</dbReference>
<dbReference type="FunFam" id="3.30.70.1560:FF:000001">
    <property type="entry name" value="Pseudouridine synthase"/>
    <property type="match status" value="1"/>
</dbReference>
<dbReference type="EC" id="5.4.99.-" evidence="5"/>
<dbReference type="InterPro" id="IPR020094">
    <property type="entry name" value="TruA/RsuA/RluB/E/F_N"/>
</dbReference>
<dbReference type="InterPro" id="IPR018496">
    <property type="entry name" value="PsdUridine_synth_RsuA/RluB_CS"/>
</dbReference>
<dbReference type="SMART" id="SM00363">
    <property type="entry name" value="S4"/>
    <property type="match status" value="1"/>
</dbReference>
<comment type="similarity">
    <text evidence="1 5">Belongs to the pseudouridine synthase RsuA family.</text>
</comment>
<dbReference type="NCBIfam" id="TIGR00093">
    <property type="entry name" value="pseudouridine synthase"/>
    <property type="match status" value="1"/>
</dbReference>
<dbReference type="Gene3D" id="3.30.70.1560">
    <property type="entry name" value="Alpha-L RNA-binding motif"/>
    <property type="match status" value="1"/>
</dbReference>
<evidence type="ECO:0000256" key="5">
    <source>
        <dbReference type="RuleBase" id="RU003887"/>
    </source>
</evidence>
<organism evidence="7 8">
    <name type="scientific">Lacticaseibacillus saniviri JCM 17471 = DSM 24301</name>
    <dbReference type="NCBI Taxonomy" id="1293598"/>
    <lineage>
        <taxon>Bacteria</taxon>
        <taxon>Bacillati</taxon>
        <taxon>Bacillota</taxon>
        <taxon>Bacilli</taxon>
        <taxon>Lactobacillales</taxon>
        <taxon>Lactobacillaceae</taxon>
        <taxon>Lacticaseibacillus</taxon>
    </lineage>
</organism>
<evidence type="ECO:0000256" key="1">
    <source>
        <dbReference type="ARBA" id="ARBA00008348"/>
    </source>
</evidence>
<dbReference type="STRING" id="1293598.IV56_GL001419"/>
<keyword evidence="3 5" id="KW-0413">Isomerase</keyword>
<dbReference type="SUPFAM" id="SSF55120">
    <property type="entry name" value="Pseudouridine synthase"/>
    <property type="match status" value="1"/>
</dbReference>
<dbReference type="InterPro" id="IPR036986">
    <property type="entry name" value="S4_RNA-bd_sf"/>
</dbReference>
<name>A0A0R2N1N0_9LACO</name>
<comment type="caution">
    <text evidence="7">The sequence shown here is derived from an EMBL/GenBank/DDBJ whole genome shotgun (WGS) entry which is preliminary data.</text>
</comment>
<dbReference type="Gene3D" id="3.10.290.10">
    <property type="entry name" value="RNA-binding S4 domain"/>
    <property type="match status" value="1"/>
</dbReference>
<dbReference type="FunFam" id="3.30.70.580:FF:000005">
    <property type="entry name" value="Pseudouridine synthase"/>
    <property type="match status" value="1"/>
</dbReference>
<evidence type="ECO:0000313" key="8">
    <source>
        <dbReference type="Proteomes" id="UP000050969"/>
    </source>
</evidence>
<dbReference type="Proteomes" id="UP000050969">
    <property type="component" value="Unassembled WGS sequence"/>
</dbReference>
<protein>
    <recommendedName>
        <fullName evidence="5">Pseudouridine synthase</fullName>
        <ecNumber evidence="5">5.4.99.-</ecNumber>
    </recommendedName>
</protein>
<keyword evidence="8" id="KW-1185">Reference proteome</keyword>
<dbReference type="InterPro" id="IPR002942">
    <property type="entry name" value="S4_RNA-bd"/>
</dbReference>
<proteinExistence type="inferred from homology"/>
<feature type="domain" description="RNA-binding S4" evidence="6">
    <location>
        <begin position="6"/>
        <end position="65"/>
    </location>
</feature>
<dbReference type="InterPro" id="IPR006145">
    <property type="entry name" value="PsdUridine_synth_RsuA/RluA"/>
</dbReference>
<dbReference type="Pfam" id="PF01479">
    <property type="entry name" value="S4"/>
    <property type="match status" value="1"/>
</dbReference>
<dbReference type="GO" id="GO:0120159">
    <property type="term" value="F:rRNA pseudouridine synthase activity"/>
    <property type="evidence" value="ECO:0007669"/>
    <property type="project" value="UniProtKB-ARBA"/>
</dbReference>
<dbReference type="EMBL" id="JQCE01000005">
    <property type="protein sequence ID" value="KRO18288.1"/>
    <property type="molecule type" value="Genomic_DNA"/>
</dbReference>
<dbReference type="Pfam" id="PF00849">
    <property type="entry name" value="PseudoU_synth_2"/>
    <property type="match status" value="1"/>
</dbReference>